<evidence type="ECO:0000313" key="1">
    <source>
        <dbReference type="EMBL" id="PWN50032.1"/>
    </source>
</evidence>
<name>A0ACD0NW70_9BASI</name>
<evidence type="ECO:0000313" key="2">
    <source>
        <dbReference type="Proteomes" id="UP000245626"/>
    </source>
</evidence>
<dbReference type="Proteomes" id="UP000245626">
    <property type="component" value="Unassembled WGS sequence"/>
</dbReference>
<accession>A0ACD0NW70</accession>
<keyword evidence="2" id="KW-1185">Reference proteome</keyword>
<organism evidence="1 2">
    <name type="scientific">Violaceomyces palustris</name>
    <dbReference type="NCBI Taxonomy" id="1673888"/>
    <lineage>
        <taxon>Eukaryota</taxon>
        <taxon>Fungi</taxon>
        <taxon>Dikarya</taxon>
        <taxon>Basidiomycota</taxon>
        <taxon>Ustilaginomycotina</taxon>
        <taxon>Ustilaginomycetes</taxon>
        <taxon>Violaceomycetales</taxon>
        <taxon>Violaceomycetaceae</taxon>
        <taxon>Violaceomyces</taxon>
    </lineage>
</organism>
<gene>
    <name evidence="1" type="ORF">IE53DRAFT_114292</name>
</gene>
<protein>
    <submittedName>
        <fullName evidence="1">Uncharacterized protein</fullName>
    </submittedName>
</protein>
<dbReference type="EMBL" id="KZ819977">
    <property type="protein sequence ID" value="PWN50032.1"/>
    <property type="molecule type" value="Genomic_DNA"/>
</dbReference>
<proteinExistence type="predicted"/>
<reference evidence="1 2" key="1">
    <citation type="journal article" date="2018" name="Mol. Biol. Evol.">
        <title>Broad Genomic Sampling Reveals a Smut Pathogenic Ancestry of the Fungal Clade Ustilaginomycotina.</title>
        <authorList>
            <person name="Kijpornyongpan T."/>
            <person name="Mondo S.J."/>
            <person name="Barry K."/>
            <person name="Sandor L."/>
            <person name="Lee J."/>
            <person name="Lipzen A."/>
            <person name="Pangilinan J."/>
            <person name="LaButti K."/>
            <person name="Hainaut M."/>
            <person name="Henrissat B."/>
            <person name="Grigoriev I.V."/>
            <person name="Spatafora J.W."/>
            <person name="Aime M.C."/>
        </authorList>
    </citation>
    <scope>NUCLEOTIDE SEQUENCE [LARGE SCALE GENOMIC DNA]</scope>
    <source>
        <strain evidence="1 2">SA 807</strain>
    </source>
</reference>
<sequence>MEGDKTTTRVDCRGEEQDLGSHEEDCSKYQAPLWNSLIGIIQLIGARGEAPRAVTVPTQILLLTVCTLLSTGWLLIRGALGVLILVLFSSCRRFRPMMIWIFLFFKSRIHSSLRIVRGESRMTSPAAFGTSSSQENVRFQEQFLDESTARFPFEDPSRLPPSTEGLWARRGKRTSRIHCLCAET</sequence>